<dbReference type="AlphaFoldDB" id="A0A484ICZ6"/>
<dbReference type="GeneID" id="39421805"/>
<evidence type="ECO:0000256" key="2">
    <source>
        <dbReference type="RuleBase" id="RU003875"/>
    </source>
</evidence>
<dbReference type="Proteomes" id="UP000294299">
    <property type="component" value="Chromosome NFRAN"/>
</dbReference>
<dbReference type="InterPro" id="IPR008331">
    <property type="entry name" value="Ferritin_DPS_dom"/>
</dbReference>
<evidence type="ECO:0000259" key="3">
    <source>
        <dbReference type="Pfam" id="PF00210"/>
    </source>
</evidence>
<evidence type="ECO:0000313" key="4">
    <source>
        <dbReference type="EMBL" id="VFJ14980.1"/>
    </source>
</evidence>
<dbReference type="GO" id="GO:0008199">
    <property type="term" value="F:ferric iron binding"/>
    <property type="evidence" value="ECO:0007669"/>
    <property type="project" value="InterPro"/>
</dbReference>
<name>A0A484ICZ6_9ARCH</name>
<proteinExistence type="inferred from homology"/>
<accession>A0A484ICZ6</accession>
<dbReference type="InterPro" id="IPR002177">
    <property type="entry name" value="DPS_DNA-bd"/>
</dbReference>
<dbReference type="RefSeq" id="WP_232038002.1">
    <property type="nucleotide sequence ID" value="NZ_LR216287.1"/>
</dbReference>
<dbReference type="InterPro" id="IPR009078">
    <property type="entry name" value="Ferritin-like_SF"/>
</dbReference>
<feature type="domain" description="Ferritin/DPS" evidence="3">
    <location>
        <begin position="28"/>
        <end position="167"/>
    </location>
</feature>
<dbReference type="PANTHER" id="PTHR42932:SF3">
    <property type="entry name" value="DNA PROTECTION DURING STARVATION PROTEIN"/>
    <property type="match status" value="1"/>
</dbReference>
<evidence type="ECO:0000256" key="1">
    <source>
        <dbReference type="ARBA" id="ARBA00009497"/>
    </source>
</evidence>
<protein>
    <recommendedName>
        <fullName evidence="3">Ferritin/DPS domain-containing protein</fullName>
    </recommendedName>
</protein>
<dbReference type="PIRSF" id="PIRSF005900">
    <property type="entry name" value="Dps"/>
    <property type="match status" value="1"/>
</dbReference>
<comment type="similarity">
    <text evidence="1 2">Belongs to the Dps family.</text>
</comment>
<dbReference type="PANTHER" id="PTHR42932">
    <property type="entry name" value="GENERAL STRESS PROTEIN 20U"/>
    <property type="match status" value="1"/>
</dbReference>
<dbReference type="InterPro" id="IPR012347">
    <property type="entry name" value="Ferritin-like"/>
</dbReference>
<organism evidence="4 5">
    <name type="scientific">Candidatus Nitrosocosmicus franklandianus</name>
    <dbReference type="NCBI Taxonomy" id="1798806"/>
    <lineage>
        <taxon>Archaea</taxon>
        <taxon>Nitrososphaerota</taxon>
        <taxon>Nitrososphaeria</taxon>
        <taxon>Nitrososphaerales</taxon>
        <taxon>Nitrososphaeraceae</taxon>
        <taxon>Candidatus Nitrosocosmicus</taxon>
    </lineage>
</organism>
<gene>
    <name evidence="4" type="ORF">NFRAN_2658</name>
</gene>
<evidence type="ECO:0000313" key="5">
    <source>
        <dbReference type="Proteomes" id="UP000294299"/>
    </source>
</evidence>
<dbReference type="PRINTS" id="PR01346">
    <property type="entry name" value="HELNAPAPROT"/>
</dbReference>
<dbReference type="SUPFAM" id="SSF47240">
    <property type="entry name" value="Ferritin-like"/>
    <property type="match status" value="1"/>
</dbReference>
<keyword evidence="5" id="KW-1185">Reference proteome</keyword>
<sequence>MLKKQVNEMKENVDIGIELENRKGVVGILNMLLADEYLLYTKTRNYHWNVVGKDFKERHEFFQEQYEKLDEMVDEIAERTRQLGGLTVATMNEFLQIAHLKENPGEYPSDMKMISNLLKDHESTIKFLRKSADECEEKYNDMGTNDFLIGLMEIHEKMAWMLRSHLD</sequence>
<reference evidence="4 5" key="1">
    <citation type="submission" date="2019-02" db="EMBL/GenBank/DDBJ databases">
        <authorList>
            <person name="Lehtovirta-Morley E L."/>
        </authorList>
    </citation>
    <scope>NUCLEOTIDE SEQUENCE [LARGE SCALE GENOMIC DNA]</scope>
    <source>
        <strain evidence="4">NFRAN1</strain>
    </source>
</reference>
<dbReference type="KEGG" id="nfn:NFRAN_2658"/>
<dbReference type="CDD" id="cd01043">
    <property type="entry name" value="DPS"/>
    <property type="match status" value="1"/>
</dbReference>
<dbReference type="Pfam" id="PF00210">
    <property type="entry name" value="Ferritin"/>
    <property type="match status" value="1"/>
</dbReference>
<dbReference type="Gene3D" id="1.20.1260.10">
    <property type="match status" value="1"/>
</dbReference>
<dbReference type="EMBL" id="LR216287">
    <property type="protein sequence ID" value="VFJ14980.1"/>
    <property type="molecule type" value="Genomic_DNA"/>
</dbReference>